<accession>A0AAN7SMX4</accession>
<dbReference type="EMBL" id="JARPUR010000004">
    <property type="protein sequence ID" value="KAK4876898.1"/>
    <property type="molecule type" value="Genomic_DNA"/>
</dbReference>
<sequence length="358" mass="42299">MHLAFRKNFLIITLFKEQVRKCSPKSMCTTKFDHVSQKSSISEQPKKQVVSKAMKAYLERAREHDTFMQKQQHEFQIGKRHLANMMGEDPETFTQDNVDNAIEYLFPSGLYDKKARPMMKPPEEVFPQRKAAEFDESGRPFHFMFYTGKPNFYKLLYDIAENINNLYKFEDSRIRKNLAADSKLALDLSGYQWVQKEALEKMLLETIGDRDYDSFVAAMERLCNLQYSYRVKDFILTYKKPLISQTKTYDVPKLQYDKDGRAYITTYECFRKRAHGHVTIRSPGVGEIKVNGQDLDYFKDTQPREQLTTYKFQERFQRLNQYEHLYADDEGYPVWLCLSYQNDAGSLKIQSVFTEVLR</sequence>
<organism evidence="1 2">
    <name type="scientific">Aquatica leii</name>
    <dbReference type="NCBI Taxonomy" id="1421715"/>
    <lineage>
        <taxon>Eukaryota</taxon>
        <taxon>Metazoa</taxon>
        <taxon>Ecdysozoa</taxon>
        <taxon>Arthropoda</taxon>
        <taxon>Hexapoda</taxon>
        <taxon>Insecta</taxon>
        <taxon>Pterygota</taxon>
        <taxon>Neoptera</taxon>
        <taxon>Endopterygota</taxon>
        <taxon>Coleoptera</taxon>
        <taxon>Polyphaga</taxon>
        <taxon>Elateriformia</taxon>
        <taxon>Elateroidea</taxon>
        <taxon>Lampyridae</taxon>
        <taxon>Luciolinae</taxon>
        <taxon>Aquatica</taxon>
    </lineage>
</organism>
<proteinExistence type="predicted"/>
<comment type="caution">
    <text evidence="1">The sequence shown here is derived from an EMBL/GenBank/DDBJ whole genome shotgun (WGS) entry which is preliminary data.</text>
</comment>
<evidence type="ECO:0000313" key="2">
    <source>
        <dbReference type="Proteomes" id="UP001353858"/>
    </source>
</evidence>
<evidence type="ECO:0000313" key="1">
    <source>
        <dbReference type="EMBL" id="KAK4876898.1"/>
    </source>
</evidence>
<keyword evidence="2" id="KW-1185">Reference proteome</keyword>
<name>A0AAN7SMX4_9COLE</name>
<dbReference type="AlphaFoldDB" id="A0AAN7SMX4"/>
<dbReference type="Proteomes" id="UP001353858">
    <property type="component" value="Unassembled WGS sequence"/>
</dbReference>
<reference evidence="2" key="1">
    <citation type="submission" date="2023-01" db="EMBL/GenBank/DDBJ databases">
        <title>Key to firefly adult light organ development and bioluminescence: homeobox transcription factors regulate luciferase expression and transportation to peroxisome.</title>
        <authorList>
            <person name="Fu X."/>
        </authorList>
    </citation>
    <scope>NUCLEOTIDE SEQUENCE [LARGE SCALE GENOMIC DNA]</scope>
</reference>
<protein>
    <recommendedName>
        <fullName evidence="3">28S ribosomal protein S9, mitochondrial</fullName>
    </recommendedName>
</protein>
<evidence type="ECO:0008006" key="3">
    <source>
        <dbReference type="Google" id="ProtNLM"/>
    </source>
</evidence>
<gene>
    <name evidence="1" type="ORF">RN001_009404</name>
</gene>